<protein>
    <submittedName>
        <fullName evidence="2">Uncharacterized protein</fullName>
    </submittedName>
</protein>
<evidence type="ECO:0000256" key="1">
    <source>
        <dbReference type="SAM" id="MobiDB-lite"/>
    </source>
</evidence>
<organism evidence="2 3">
    <name type="scientific">Protopolystoma xenopodis</name>
    <dbReference type="NCBI Taxonomy" id="117903"/>
    <lineage>
        <taxon>Eukaryota</taxon>
        <taxon>Metazoa</taxon>
        <taxon>Spiralia</taxon>
        <taxon>Lophotrochozoa</taxon>
        <taxon>Platyhelminthes</taxon>
        <taxon>Monogenea</taxon>
        <taxon>Polyopisthocotylea</taxon>
        <taxon>Polystomatidea</taxon>
        <taxon>Polystomatidae</taxon>
        <taxon>Protopolystoma</taxon>
    </lineage>
</organism>
<proteinExistence type="predicted"/>
<feature type="region of interest" description="Disordered" evidence="1">
    <location>
        <begin position="188"/>
        <end position="229"/>
    </location>
</feature>
<dbReference type="AlphaFoldDB" id="A0A3S5B0U9"/>
<dbReference type="Proteomes" id="UP000784294">
    <property type="component" value="Unassembled WGS sequence"/>
</dbReference>
<dbReference type="EMBL" id="CAAALY010275376">
    <property type="protein sequence ID" value="VEL42601.1"/>
    <property type="molecule type" value="Genomic_DNA"/>
</dbReference>
<accession>A0A3S5B0U9</accession>
<reference evidence="2" key="1">
    <citation type="submission" date="2018-11" db="EMBL/GenBank/DDBJ databases">
        <authorList>
            <consortium name="Pathogen Informatics"/>
        </authorList>
    </citation>
    <scope>NUCLEOTIDE SEQUENCE</scope>
</reference>
<gene>
    <name evidence="2" type="ORF">PXEA_LOCUS36041</name>
</gene>
<keyword evidence="3" id="KW-1185">Reference proteome</keyword>
<sequence length="229" mass="25740">MQPLSTVQLGPEVVFILTTCIYTTSCHFFPLATEPTVHRLTKASSENYIVMARPTPICLHHPISGKQQHTHTHIHKHIFTYAYIPVTCVCFIYSCLFCMNTSTTVGLGSKRPAEITVVPTLATETADHTSCHLRAITCAHTYMSTDMCTDTSWRADLHVIGPIGHLRIRSVGNKQERTQQLGPFHTVRRTSPRREEQLMCPKRSSLDARRKQTNFRPLSRPGGGSRISL</sequence>
<name>A0A3S5B0U9_9PLAT</name>
<evidence type="ECO:0000313" key="3">
    <source>
        <dbReference type="Proteomes" id="UP000784294"/>
    </source>
</evidence>
<evidence type="ECO:0000313" key="2">
    <source>
        <dbReference type="EMBL" id="VEL42601.1"/>
    </source>
</evidence>
<comment type="caution">
    <text evidence="2">The sequence shown here is derived from an EMBL/GenBank/DDBJ whole genome shotgun (WGS) entry which is preliminary data.</text>
</comment>